<evidence type="ECO:0000313" key="11">
    <source>
        <dbReference type="EMBL" id="QPC47784.1"/>
    </source>
</evidence>
<dbReference type="PANTHER" id="PTHR36835">
    <property type="entry name" value="CYTOCHROME BO(3) UBIQUINOL OXIDASE SUBUNIT 4"/>
    <property type="match status" value="1"/>
</dbReference>
<dbReference type="AlphaFoldDB" id="A0A7S8CD51"/>
<dbReference type="Proteomes" id="UP000593626">
    <property type="component" value="Chromosome"/>
</dbReference>
<keyword evidence="6 9" id="KW-1133">Transmembrane helix</keyword>
<dbReference type="GO" id="GO:0015990">
    <property type="term" value="P:electron transport coupled proton transport"/>
    <property type="evidence" value="ECO:0007669"/>
    <property type="project" value="TreeGrafter"/>
</dbReference>
<feature type="transmembrane region" description="Helical" evidence="9">
    <location>
        <begin position="50"/>
        <end position="70"/>
    </location>
</feature>
<accession>A0A7S8CD51</accession>
<sequence>MAKTKEAHAHDYDSFPWKHLIGFVLSLVLTIAAVFVVLKMDFSNGATMWIITIFALVQAVLQLVMFMHMTESEDGIWQTGTILYAAFIAAVVVVGSVWVMYFGIHRDHEHNSNIPAGQMEHNSSTEEHGGE</sequence>
<comment type="catalytic activity">
    <reaction evidence="1 9">
        <text>2 a quinol + O2 = 2 a quinone + 2 H2O</text>
        <dbReference type="Rhea" id="RHEA:55376"/>
        <dbReference type="ChEBI" id="CHEBI:15377"/>
        <dbReference type="ChEBI" id="CHEBI:15379"/>
        <dbReference type="ChEBI" id="CHEBI:24646"/>
        <dbReference type="ChEBI" id="CHEBI:132124"/>
    </reaction>
</comment>
<dbReference type="GO" id="GO:0015078">
    <property type="term" value="F:proton transmembrane transporter activity"/>
    <property type="evidence" value="ECO:0007669"/>
    <property type="project" value="TreeGrafter"/>
</dbReference>
<evidence type="ECO:0000256" key="4">
    <source>
        <dbReference type="ARBA" id="ARBA00022475"/>
    </source>
</evidence>
<dbReference type="EC" id="1.10.3.-" evidence="9"/>
<evidence type="ECO:0000313" key="12">
    <source>
        <dbReference type="Proteomes" id="UP000593626"/>
    </source>
</evidence>
<dbReference type="InterPro" id="IPR014250">
    <property type="entry name" value="QoxD"/>
</dbReference>
<organism evidence="11 12">
    <name type="scientific">Mangrovibacillus cuniculi</name>
    <dbReference type="NCBI Taxonomy" id="2593652"/>
    <lineage>
        <taxon>Bacteria</taxon>
        <taxon>Bacillati</taxon>
        <taxon>Bacillota</taxon>
        <taxon>Bacilli</taxon>
        <taxon>Bacillales</taxon>
        <taxon>Bacillaceae</taxon>
        <taxon>Mangrovibacillus</taxon>
    </lineage>
</organism>
<dbReference type="GO" id="GO:0009486">
    <property type="term" value="F:cytochrome bo3 ubiquinol oxidase activity"/>
    <property type="evidence" value="ECO:0007669"/>
    <property type="project" value="TreeGrafter"/>
</dbReference>
<dbReference type="KEGG" id="mcui:G8O30_12865"/>
<evidence type="ECO:0000256" key="8">
    <source>
        <dbReference type="ARBA" id="ARBA00023136"/>
    </source>
</evidence>
<dbReference type="InterPro" id="IPR005171">
    <property type="entry name" value="Cyt_c_oxidase_su4_prok"/>
</dbReference>
<gene>
    <name evidence="11" type="primary">qoxD</name>
    <name evidence="11" type="ORF">G8O30_12865</name>
</gene>
<protein>
    <recommendedName>
        <fullName evidence="9">Quinol oxidase subunit 4</fullName>
        <ecNumber evidence="9">1.10.3.-</ecNumber>
    </recommendedName>
</protein>
<name>A0A7S8CD51_9BACI</name>
<dbReference type="GO" id="GO:0042773">
    <property type="term" value="P:ATP synthesis coupled electron transport"/>
    <property type="evidence" value="ECO:0007669"/>
    <property type="project" value="UniProtKB-UniRule"/>
</dbReference>
<evidence type="ECO:0000256" key="7">
    <source>
        <dbReference type="ARBA" id="ARBA00023002"/>
    </source>
</evidence>
<dbReference type="GO" id="GO:0019646">
    <property type="term" value="P:aerobic electron transport chain"/>
    <property type="evidence" value="ECO:0007669"/>
    <property type="project" value="TreeGrafter"/>
</dbReference>
<evidence type="ECO:0000256" key="2">
    <source>
        <dbReference type="ARBA" id="ARBA00004651"/>
    </source>
</evidence>
<dbReference type="NCBIfam" id="TIGR02901">
    <property type="entry name" value="QoxD"/>
    <property type="match status" value="1"/>
</dbReference>
<feature type="transmembrane region" description="Helical" evidence="9">
    <location>
        <begin position="20"/>
        <end position="38"/>
    </location>
</feature>
<evidence type="ECO:0000256" key="6">
    <source>
        <dbReference type="ARBA" id="ARBA00022989"/>
    </source>
</evidence>
<dbReference type="GO" id="GO:0016682">
    <property type="term" value="F:oxidoreductase activity, acting on diphenols and related substances as donors, oxygen as acceptor"/>
    <property type="evidence" value="ECO:0007669"/>
    <property type="project" value="UniProtKB-UniRule"/>
</dbReference>
<keyword evidence="5 9" id="KW-0812">Transmembrane</keyword>
<evidence type="ECO:0000256" key="10">
    <source>
        <dbReference type="SAM" id="MobiDB-lite"/>
    </source>
</evidence>
<comment type="function">
    <text evidence="9">Catalyzes quinol oxidation with the concomitant reduction of oxygen to water.</text>
</comment>
<reference evidence="11 12" key="1">
    <citation type="submission" date="2019-07" db="EMBL/GenBank/DDBJ databases">
        <title>Genome sequence of 2 isolates from Red Sea Mangroves.</title>
        <authorList>
            <person name="Sefrji F."/>
            <person name="Michoud G."/>
            <person name="Merlino G."/>
            <person name="Daffonchio D."/>
        </authorList>
    </citation>
    <scope>NUCLEOTIDE SEQUENCE [LARGE SCALE GENOMIC DNA]</scope>
    <source>
        <strain evidence="11 12">R1DC41</strain>
    </source>
</reference>
<dbReference type="GO" id="GO:0005886">
    <property type="term" value="C:plasma membrane"/>
    <property type="evidence" value="ECO:0007669"/>
    <property type="project" value="UniProtKB-SubCell"/>
</dbReference>
<dbReference type="EMBL" id="CP049742">
    <property type="protein sequence ID" value="QPC47784.1"/>
    <property type="molecule type" value="Genomic_DNA"/>
</dbReference>
<keyword evidence="4 9" id="KW-1003">Cell membrane</keyword>
<evidence type="ECO:0000256" key="5">
    <source>
        <dbReference type="ARBA" id="ARBA00022692"/>
    </source>
</evidence>
<comment type="subcellular location">
    <subcellularLocation>
        <location evidence="2 9">Cell membrane</location>
        <topology evidence="2 9">Multi-pass membrane protein</topology>
    </subcellularLocation>
</comment>
<dbReference type="Pfam" id="PF03626">
    <property type="entry name" value="COX4_pro"/>
    <property type="match status" value="1"/>
</dbReference>
<keyword evidence="12" id="KW-1185">Reference proteome</keyword>
<proteinExistence type="inferred from homology"/>
<dbReference type="GO" id="GO:0009319">
    <property type="term" value="C:cytochrome o ubiquinol oxidase complex"/>
    <property type="evidence" value="ECO:0007669"/>
    <property type="project" value="TreeGrafter"/>
</dbReference>
<keyword evidence="8 9" id="KW-0472">Membrane</keyword>
<evidence type="ECO:0000256" key="3">
    <source>
        <dbReference type="ARBA" id="ARBA00008079"/>
    </source>
</evidence>
<keyword evidence="7 9" id="KW-0560">Oxidoreductase</keyword>
<comment type="similarity">
    <text evidence="3 9">Belongs to the cytochrome c oxidase bacterial subunit 4 family.</text>
</comment>
<dbReference type="RefSeq" id="WP_239672461.1">
    <property type="nucleotide sequence ID" value="NZ_CP049742.1"/>
</dbReference>
<dbReference type="PANTHER" id="PTHR36835:SF1">
    <property type="entry name" value="CYTOCHROME BO(3) UBIQUINOL OXIDASE SUBUNIT 4"/>
    <property type="match status" value="1"/>
</dbReference>
<feature type="transmembrane region" description="Helical" evidence="9">
    <location>
        <begin position="82"/>
        <end position="104"/>
    </location>
</feature>
<evidence type="ECO:0000256" key="9">
    <source>
        <dbReference type="RuleBase" id="RU367153"/>
    </source>
</evidence>
<feature type="region of interest" description="Disordered" evidence="10">
    <location>
        <begin position="112"/>
        <end position="131"/>
    </location>
</feature>
<evidence type="ECO:0000256" key="1">
    <source>
        <dbReference type="ARBA" id="ARBA00000725"/>
    </source>
</evidence>
<dbReference type="InterPro" id="IPR050968">
    <property type="entry name" value="Cytochrome_c_oxidase_bac_sub4"/>
</dbReference>